<keyword evidence="6" id="KW-1185">Reference proteome</keyword>
<accession>A0ABT6CIX5</accession>
<evidence type="ECO:0000259" key="3">
    <source>
        <dbReference type="Pfam" id="PF00501"/>
    </source>
</evidence>
<reference evidence="5 6" key="1">
    <citation type="submission" date="2023-03" db="EMBL/GenBank/DDBJ databases">
        <title>Novosphingobium cyanobacteriorum sp. nov., isolated from a eutrophic reservoir during the Microcystis bloom period.</title>
        <authorList>
            <person name="Kang M."/>
            <person name="Le V."/>
            <person name="Ko S.-R."/>
            <person name="Lee S.-A."/>
            <person name="Ahn C.-Y."/>
        </authorList>
    </citation>
    <scope>NUCLEOTIDE SEQUENCE [LARGE SCALE GENOMIC DNA]</scope>
    <source>
        <strain evidence="5 6">HBC54</strain>
    </source>
</reference>
<dbReference type="SUPFAM" id="SSF56801">
    <property type="entry name" value="Acetyl-CoA synthetase-like"/>
    <property type="match status" value="1"/>
</dbReference>
<dbReference type="Pfam" id="PF00501">
    <property type="entry name" value="AMP-binding"/>
    <property type="match status" value="1"/>
</dbReference>
<dbReference type="Pfam" id="PF13193">
    <property type="entry name" value="AMP-binding_C"/>
    <property type="match status" value="1"/>
</dbReference>
<feature type="domain" description="AMP-binding enzyme C-terminal" evidence="4">
    <location>
        <begin position="448"/>
        <end position="525"/>
    </location>
</feature>
<evidence type="ECO:0000313" key="6">
    <source>
        <dbReference type="Proteomes" id="UP001222770"/>
    </source>
</evidence>
<organism evidence="5 6">
    <name type="scientific">Novosphingobium cyanobacteriorum</name>
    <dbReference type="NCBI Taxonomy" id="3024215"/>
    <lineage>
        <taxon>Bacteria</taxon>
        <taxon>Pseudomonadati</taxon>
        <taxon>Pseudomonadota</taxon>
        <taxon>Alphaproteobacteria</taxon>
        <taxon>Sphingomonadales</taxon>
        <taxon>Sphingomonadaceae</taxon>
        <taxon>Novosphingobium</taxon>
    </lineage>
</organism>
<protein>
    <submittedName>
        <fullName evidence="5">AMP-binding protein</fullName>
    </submittedName>
</protein>
<dbReference type="Gene3D" id="3.30.300.30">
    <property type="match status" value="1"/>
</dbReference>
<dbReference type="Proteomes" id="UP001222770">
    <property type="component" value="Unassembled WGS sequence"/>
</dbReference>
<keyword evidence="2" id="KW-0436">Ligase</keyword>
<sequence length="555" mass="59490">MNLTGGGNVSGEAGHGRTETVFSRFAATAARYPDKPFLNVLPETAAIYGIAAGEIGYATMLSRVETRRAAMAAAGMGQATRIGLLLENRPSFVEIFLAANSLGASVVPINPDLRAAELEYLIAHSEMALAIALPERCDEIVAAGVSGGNPIACVGPDDALPALPDRPAQATVAGAGDAKVEAALLYTSGTTGRPKGCVLSNAYFLHSGDWYRDTGGLITLHEGEERMLTPLPVFHMNAMSVSLVAMITVGGCLTMLDRFHPRSWWDSVRDSGATCLHYLGVMPAMLMGAPESPADRDHKVRFGFGAGSPRELHAPFETRFGFPLIEAWAMTETGSGGVISAHNEPRKVGTSCFGRPGSEIEIRIVDEAGRDVANDEQGELLVRRSGPDPRYGFFTEYLKDAQATAEAWDGGWFHTGDIVLRDGDGDLHFVDRKKNVIRRSGENIAAVEVEAILARHPAIREVAVAATPDPVRGDEVAALVVCDDAGEPEQVASDIVRWALGQMAYYKAPGWLGFVDALPRTPTEKILRAALKTVVAEKMDRGELHDTRAFKKRQG</sequence>
<dbReference type="InterPro" id="IPR045851">
    <property type="entry name" value="AMP-bd_C_sf"/>
</dbReference>
<dbReference type="PROSITE" id="PS00455">
    <property type="entry name" value="AMP_BINDING"/>
    <property type="match status" value="1"/>
</dbReference>
<comment type="similarity">
    <text evidence="1">Belongs to the ATP-dependent AMP-binding enzyme family.</text>
</comment>
<dbReference type="InterPro" id="IPR042099">
    <property type="entry name" value="ANL_N_sf"/>
</dbReference>
<evidence type="ECO:0000256" key="2">
    <source>
        <dbReference type="ARBA" id="ARBA00022598"/>
    </source>
</evidence>
<gene>
    <name evidence="5" type="ORF">POM99_11110</name>
</gene>
<dbReference type="EMBL" id="JAROCY010000009">
    <property type="protein sequence ID" value="MDF8333751.1"/>
    <property type="molecule type" value="Genomic_DNA"/>
</dbReference>
<dbReference type="RefSeq" id="WP_277277751.1">
    <property type="nucleotide sequence ID" value="NZ_JAROCY010000009.1"/>
</dbReference>
<dbReference type="Gene3D" id="3.40.50.12780">
    <property type="entry name" value="N-terminal domain of ligase-like"/>
    <property type="match status" value="1"/>
</dbReference>
<feature type="domain" description="AMP-dependent synthetase/ligase" evidence="3">
    <location>
        <begin position="25"/>
        <end position="385"/>
    </location>
</feature>
<proteinExistence type="inferred from homology"/>
<comment type="caution">
    <text evidence="5">The sequence shown here is derived from an EMBL/GenBank/DDBJ whole genome shotgun (WGS) entry which is preliminary data.</text>
</comment>
<dbReference type="InterPro" id="IPR025110">
    <property type="entry name" value="AMP-bd_C"/>
</dbReference>
<evidence type="ECO:0000256" key="1">
    <source>
        <dbReference type="ARBA" id="ARBA00006432"/>
    </source>
</evidence>
<dbReference type="PANTHER" id="PTHR43201">
    <property type="entry name" value="ACYL-COA SYNTHETASE"/>
    <property type="match status" value="1"/>
</dbReference>
<evidence type="ECO:0000313" key="5">
    <source>
        <dbReference type="EMBL" id="MDF8333751.1"/>
    </source>
</evidence>
<dbReference type="PANTHER" id="PTHR43201:SF5">
    <property type="entry name" value="MEDIUM-CHAIN ACYL-COA LIGASE ACSF2, MITOCHONDRIAL"/>
    <property type="match status" value="1"/>
</dbReference>
<name>A0ABT6CIX5_9SPHN</name>
<dbReference type="InterPro" id="IPR000873">
    <property type="entry name" value="AMP-dep_synth/lig_dom"/>
</dbReference>
<evidence type="ECO:0000259" key="4">
    <source>
        <dbReference type="Pfam" id="PF13193"/>
    </source>
</evidence>
<dbReference type="InterPro" id="IPR020845">
    <property type="entry name" value="AMP-binding_CS"/>
</dbReference>